<dbReference type="Pfam" id="PF16925">
    <property type="entry name" value="TetR_C_13"/>
    <property type="match status" value="1"/>
</dbReference>
<keyword evidence="2 4" id="KW-0238">DNA-binding</keyword>
<protein>
    <submittedName>
        <fullName evidence="6">TetR/AcrR family transcriptional regulator</fullName>
    </submittedName>
</protein>
<evidence type="ECO:0000256" key="4">
    <source>
        <dbReference type="PROSITE-ProRule" id="PRU00335"/>
    </source>
</evidence>
<organism evidence="6 7">
    <name type="scientific">Vineibacter terrae</name>
    <dbReference type="NCBI Taxonomy" id="2586908"/>
    <lineage>
        <taxon>Bacteria</taxon>
        <taxon>Pseudomonadati</taxon>
        <taxon>Pseudomonadota</taxon>
        <taxon>Alphaproteobacteria</taxon>
        <taxon>Hyphomicrobiales</taxon>
        <taxon>Vineibacter</taxon>
    </lineage>
</organism>
<feature type="DNA-binding region" description="H-T-H motif" evidence="4">
    <location>
        <begin position="38"/>
        <end position="57"/>
    </location>
</feature>
<dbReference type="Gene3D" id="1.10.357.10">
    <property type="entry name" value="Tetracycline Repressor, domain 2"/>
    <property type="match status" value="1"/>
</dbReference>
<evidence type="ECO:0000256" key="3">
    <source>
        <dbReference type="ARBA" id="ARBA00023163"/>
    </source>
</evidence>
<dbReference type="GO" id="GO:0003677">
    <property type="term" value="F:DNA binding"/>
    <property type="evidence" value="ECO:0007669"/>
    <property type="project" value="UniProtKB-UniRule"/>
</dbReference>
<dbReference type="EMBL" id="VDUZ01000095">
    <property type="protein sequence ID" value="TXL69212.1"/>
    <property type="molecule type" value="Genomic_DNA"/>
</dbReference>
<dbReference type="Gene3D" id="1.10.10.60">
    <property type="entry name" value="Homeodomain-like"/>
    <property type="match status" value="1"/>
</dbReference>
<evidence type="ECO:0000256" key="2">
    <source>
        <dbReference type="ARBA" id="ARBA00023125"/>
    </source>
</evidence>
<reference evidence="6 7" key="1">
    <citation type="submission" date="2019-06" db="EMBL/GenBank/DDBJ databases">
        <title>New taxonomy in bacterial strain CC-CFT640, isolated from vineyard.</title>
        <authorList>
            <person name="Lin S.-Y."/>
            <person name="Tsai C.-F."/>
            <person name="Young C.-C."/>
        </authorList>
    </citation>
    <scope>NUCLEOTIDE SEQUENCE [LARGE SCALE GENOMIC DNA]</scope>
    <source>
        <strain evidence="6 7">CC-CFT640</strain>
    </source>
</reference>
<dbReference type="InterPro" id="IPR009057">
    <property type="entry name" value="Homeodomain-like_sf"/>
</dbReference>
<feature type="domain" description="HTH tetR-type" evidence="5">
    <location>
        <begin position="15"/>
        <end position="75"/>
    </location>
</feature>
<dbReference type="OrthoDB" id="9795242at2"/>
<evidence type="ECO:0000313" key="7">
    <source>
        <dbReference type="Proteomes" id="UP000321638"/>
    </source>
</evidence>
<dbReference type="AlphaFoldDB" id="A0A5C8P669"/>
<proteinExistence type="predicted"/>
<dbReference type="PANTHER" id="PTHR47506:SF1">
    <property type="entry name" value="HTH-TYPE TRANSCRIPTIONAL REGULATOR YJDC"/>
    <property type="match status" value="1"/>
</dbReference>
<dbReference type="SUPFAM" id="SSF48498">
    <property type="entry name" value="Tetracyclin repressor-like, C-terminal domain"/>
    <property type="match status" value="1"/>
</dbReference>
<dbReference type="SUPFAM" id="SSF46689">
    <property type="entry name" value="Homeodomain-like"/>
    <property type="match status" value="1"/>
</dbReference>
<dbReference type="PANTHER" id="PTHR47506">
    <property type="entry name" value="TRANSCRIPTIONAL REGULATORY PROTEIN"/>
    <property type="match status" value="1"/>
</dbReference>
<dbReference type="PROSITE" id="PS50977">
    <property type="entry name" value="HTH_TETR_2"/>
    <property type="match status" value="1"/>
</dbReference>
<keyword evidence="3" id="KW-0804">Transcription</keyword>
<evidence type="ECO:0000259" key="5">
    <source>
        <dbReference type="PROSITE" id="PS50977"/>
    </source>
</evidence>
<dbReference type="InterPro" id="IPR036271">
    <property type="entry name" value="Tet_transcr_reg_TetR-rel_C_sf"/>
</dbReference>
<keyword evidence="1" id="KW-0805">Transcription regulation</keyword>
<dbReference type="Pfam" id="PF00440">
    <property type="entry name" value="TetR_N"/>
    <property type="match status" value="1"/>
</dbReference>
<comment type="caution">
    <text evidence="6">The sequence shown here is derived from an EMBL/GenBank/DDBJ whole genome shotgun (WGS) entry which is preliminary data.</text>
</comment>
<dbReference type="InterPro" id="IPR011075">
    <property type="entry name" value="TetR_C"/>
</dbReference>
<evidence type="ECO:0000256" key="1">
    <source>
        <dbReference type="ARBA" id="ARBA00023015"/>
    </source>
</evidence>
<sequence>MVQKYEKRPRGRPRAYDPEQAMAQATDAFWRTGFSGTSLDDLSAATGMNRPSLYGAFGDKRALYLATLDRYIDNGRRAMVAVLDREQPVRKVLRQLYERALSMYLPPGDAALGCFLIGTATTEAVSDPEVRAKLSAGLRLFDGEFEARLRHAQAQGEIAADADPAALAKIASAILHTLALRSRAGDPPASLRATADAGVQLICGAAPAPPAKARRRS</sequence>
<keyword evidence="7" id="KW-1185">Reference proteome</keyword>
<gene>
    <name evidence="6" type="ORF">FHP25_39980</name>
</gene>
<dbReference type="InterPro" id="IPR001647">
    <property type="entry name" value="HTH_TetR"/>
</dbReference>
<name>A0A5C8P669_9HYPH</name>
<dbReference type="Proteomes" id="UP000321638">
    <property type="component" value="Unassembled WGS sequence"/>
</dbReference>
<evidence type="ECO:0000313" key="6">
    <source>
        <dbReference type="EMBL" id="TXL69212.1"/>
    </source>
</evidence>
<accession>A0A5C8P669</accession>